<evidence type="ECO:0000259" key="2">
    <source>
        <dbReference type="Pfam" id="PF01648"/>
    </source>
</evidence>
<dbReference type="InterPro" id="IPR008278">
    <property type="entry name" value="4-PPantetheinyl_Trfase_dom"/>
</dbReference>
<protein>
    <submittedName>
        <fullName evidence="3">4'-phosphopantetheinyl transferase superfamily protein</fullName>
    </submittedName>
</protein>
<dbReference type="STRING" id="652787.SAMN05216490_1402"/>
<name>A0A1H1TAX9_MUCMA</name>
<accession>A0A1H1TAX9</accession>
<organism evidence="3 4">
    <name type="scientific">Mucilaginibacter mallensis</name>
    <dbReference type="NCBI Taxonomy" id="652787"/>
    <lineage>
        <taxon>Bacteria</taxon>
        <taxon>Pseudomonadati</taxon>
        <taxon>Bacteroidota</taxon>
        <taxon>Sphingobacteriia</taxon>
        <taxon>Sphingobacteriales</taxon>
        <taxon>Sphingobacteriaceae</taxon>
        <taxon>Mucilaginibacter</taxon>
    </lineage>
</organism>
<dbReference type="EMBL" id="LT629740">
    <property type="protein sequence ID" value="SDS57333.1"/>
    <property type="molecule type" value="Genomic_DNA"/>
</dbReference>
<feature type="domain" description="4'-phosphopantetheinyl transferase" evidence="2">
    <location>
        <begin position="5"/>
        <end position="66"/>
    </location>
</feature>
<dbReference type="OrthoDB" id="663853at2"/>
<evidence type="ECO:0000313" key="3">
    <source>
        <dbReference type="EMBL" id="SDS57333.1"/>
    </source>
</evidence>
<gene>
    <name evidence="3" type="ORF">SAMN05216490_1402</name>
</gene>
<reference evidence="3 4" key="1">
    <citation type="submission" date="2016-10" db="EMBL/GenBank/DDBJ databases">
        <authorList>
            <person name="de Groot N.N."/>
        </authorList>
    </citation>
    <scope>NUCLEOTIDE SEQUENCE [LARGE SCALE GENOMIC DNA]</scope>
    <source>
        <strain evidence="3 4">MP1X4</strain>
    </source>
</reference>
<evidence type="ECO:0000256" key="1">
    <source>
        <dbReference type="ARBA" id="ARBA00022679"/>
    </source>
</evidence>
<dbReference type="AlphaFoldDB" id="A0A1H1TAX9"/>
<dbReference type="GO" id="GO:0000287">
    <property type="term" value="F:magnesium ion binding"/>
    <property type="evidence" value="ECO:0007669"/>
    <property type="project" value="InterPro"/>
</dbReference>
<keyword evidence="4" id="KW-1185">Reference proteome</keyword>
<dbReference type="Proteomes" id="UP000199679">
    <property type="component" value="Chromosome I"/>
</dbReference>
<dbReference type="SUPFAM" id="SSF56214">
    <property type="entry name" value="4'-phosphopantetheinyl transferase"/>
    <property type="match status" value="1"/>
</dbReference>
<dbReference type="Pfam" id="PF01648">
    <property type="entry name" value="ACPS"/>
    <property type="match status" value="1"/>
</dbReference>
<sequence length="221" mass="24968">MISTGNDVVSLSAIDITRTKLPNFYSKILSTPESVLYNEAVAATLPFENFVWLLWSIKESAYKYLQRINPELIFTPVMVVGDQLQVPYDYKPTAFGKNELSGAGFKDQLTFDTTVTFGQNTIYSKSLVYTDAIVTVVHSSKNFEDTFWGIKWIDNTDNENQSAVVREFLLDNLHKLCGLDNITISKNRNAIPVLLKGSEETDIPISLSHHGHFVAYSFQHF</sequence>
<dbReference type="Gene3D" id="3.90.470.20">
    <property type="entry name" value="4'-phosphopantetheinyl transferase domain"/>
    <property type="match status" value="1"/>
</dbReference>
<dbReference type="GO" id="GO:0008897">
    <property type="term" value="F:holo-[acyl-carrier-protein] synthase activity"/>
    <property type="evidence" value="ECO:0007669"/>
    <property type="project" value="InterPro"/>
</dbReference>
<dbReference type="InterPro" id="IPR037143">
    <property type="entry name" value="4-PPantetheinyl_Trfase_dom_sf"/>
</dbReference>
<keyword evidence="1 3" id="KW-0808">Transferase</keyword>
<dbReference type="RefSeq" id="WP_091370655.1">
    <property type="nucleotide sequence ID" value="NZ_LT629740.1"/>
</dbReference>
<evidence type="ECO:0000313" key="4">
    <source>
        <dbReference type="Proteomes" id="UP000199679"/>
    </source>
</evidence>
<proteinExistence type="predicted"/>